<evidence type="ECO:0000313" key="4">
    <source>
        <dbReference type="Proteomes" id="UP001621418"/>
    </source>
</evidence>
<evidence type="ECO:0000313" key="3">
    <source>
        <dbReference type="EMBL" id="WTY39066.1"/>
    </source>
</evidence>
<evidence type="ECO:0000259" key="1">
    <source>
        <dbReference type="Pfam" id="PF00561"/>
    </source>
</evidence>
<dbReference type="SUPFAM" id="SSF51735">
    <property type="entry name" value="NAD(P)-binding Rossmann-fold domains"/>
    <property type="match status" value="1"/>
</dbReference>
<dbReference type="InterPro" id="IPR029058">
    <property type="entry name" value="AB_hydrolase_fold"/>
</dbReference>
<feature type="domain" description="AB hydrolase-1" evidence="1">
    <location>
        <begin position="32"/>
        <end position="272"/>
    </location>
</feature>
<organism evidence="3 4">
    <name type="scientific">Nocardia salmonicida</name>
    <dbReference type="NCBI Taxonomy" id="53431"/>
    <lineage>
        <taxon>Bacteria</taxon>
        <taxon>Bacillati</taxon>
        <taxon>Actinomycetota</taxon>
        <taxon>Actinomycetes</taxon>
        <taxon>Mycobacteriales</taxon>
        <taxon>Nocardiaceae</taxon>
        <taxon>Nocardia</taxon>
    </lineage>
</organism>
<dbReference type="Gene3D" id="3.40.50.1820">
    <property type="entry name" value="alpha/beta hydrolase"/>
    <property type="match status" value="1"/>
</dbReference>
<evidence type="ECO:0000259" key="2">
    <source>
        <dbReference type="Pfam" id="PF13460"/>
    </source>
</evidence>
<dbReference type="GO" id="GO:0016787">
    <property type="term" value="F:hydrolase activity"/>
    <property type="evidence" value="ECO:0007669"/>
    <property type="project" value="UniProtKB-KW"/>
</dbReference>
<dbReference type="Proteomes" id="UP001621418">
    <property type="component" value="Chromosome"/>
</dbReference>
<feature type="domain" description="NAD(P)-binding" evidence="2">
    <location>
        <begin position="299"/>
        <end position="476"/>
    </location>
</feature>
<dbReference type="Pfam" id="PF00561">
    <property type="entry name" value="Abhydrolase_1"/>
    <property type="match status" value="1"/>
</dbReference>
<sequence length="489" mass="53148">MAVVTVPHIRHRVVEIDGVRVFYRETGPTGAPALLLLHGFPSASHQFRRLMDALGGRYRMIAPDYPGFGHTEVPDDFVYSFERLADIVEGFVDAVGLRRFVLYAFDFGGPVGLRLATRRPAQIAGLIVQNSNAYDEGLSEMARAMTANKPGLPGAEDNVRQILELPVTRGQYEGGTTDPELIAPDGWTLDQHFLDLPGRKDAQVHLALDYHTNVALYPVWQQWLREHQPPTLVLWGRNDAFFPEAGATAYLRDLPDAAVHLFDTGHFALEENLPDIAPLIDDFVDRLYHRRPMKIAVIGAGGNLGGAVAREAVARGWQVTALGRDTMDVTDAASVKNAVAGHDAVVAAIKGEDRLVPRGAATLLEALPLAGVDRLVFLGGGGSLEYAPGQRFVDAPNFPAQYLETARDQTEALEILRASDSPVRWSYVSPPPVHLVPGEATGAYRAEARDTPITDADGESRISVGDYAGAIVDALQDGSFVGQRFTVSY</sequence>
<name>A0ABZ1NGI1_9NOCA</name>
<dbReference type="EMBL" id="CP109527">
    <property type="protein sequence ID" value="WTY39066.1"/>
    <property type="molecule type" value="Genomic_DNA"/>
</dbReference>
<gene>
    <name evidence="3" type="ORF">OG308_15160</name>
</gene>
<reference evidence="3 4" key="1">
    <citation type="submission" date="2022-10" db="EMBL/GenBank/DDBJ databases">
        <title>The complete genomes of actinobacterial strains from the NBC collection.</title>
        <authorList>
            <person name="Joergensen T.S."/>
            <person name="Alvarez Arevalo M."/>
            <person name="Sterndorff E.B."/>
            <person name="Faurdal D."/>
            <person name="Vuksanovic O."/>
            <person name="Mourched A.-S."/>
            <person name="Charusanti P."/>
            <person name="Shaw S."/>
            <person name="Blin K."/>
            <person name="Weber T."/>
        </authorList>
    </citation>
    <scope>NUCLEOTIDE SEQUENCE [LARGE SCALE GENOMIC DNA]</scope>
    <source>
        <strain evidence="3 4">NBC_01413</strain>
    </source>
</reference>
<dbReference type="RefSeq" id="WP_405150942.1">
    <property type="nucleotide sequence ID" value="NZ_CP109527.1"/>
</dbReference>
<dbReference type="PRINTS" id="PR00111">
    <property type="entry name" value="ABHYDROLASE"/>
</dbReference>
<dbReference type="Gene3D" id="3.40.50.720">
    <property type="entry name" value="NAD(P)-binding Rossmann-like Domain"/>
    <property type="match status" value="1"/>
</dbReference>
<dbReference type="InterPro" id="IPR036291">
    <property type="entry name" value="NAD(P)-bd_dom_sf"/>
</dbReference>
<proteinExistence type="predicted"/>
<dbReference type="InterPro" id="IPR051340">
    <property type="entry name" value="Haloalkane_dehalogenase"/>
</dbReference>
<keyword evidence="3" id="KW-0378">Hydrolase</keyword>
<dbReference type="SUPFAM" id="SSF53474">
    <property type="entry name" value="alpha/beta-Hydrolases"/>
    <property type="match status" value="1"/>
</dbReference>
<dbReference type="PANTHER" id="PTHR42977:SF1">
    <property type="entry name" value="BLR6576 PROTEIN"/>
    <property type="match status" value="1"/>
</dbReference>
<accession>A0ABZ1NGI1</accession>
<dbReference type="PANTHER" id="PTHR42977">
    <property type="entry name" value="HYDROLASE-RELATED"/>
    <property type="match status" value="1"/>
</dbReference>
<protein>
    <submittedName>
        <fullName evidence="3">Alpha/beta fold hydrolase</fullName>
    </submittedName>
</protein>
<dbReference type="Pfam" id="PF13460">
    <property type="entry name" value="NAD_binding_10"/>
    <property type="match status" value="1"/>
</dbReference>
<dbReference type="InterPro" id="IPR000073">
    <property type="entry name" value="AB_hydrolase_1"/>
</dbReference>
<keyword evidence="4" id="KW-1185">Reference proteome</keyword>
<dbReference type="InterPro" id="IPR016040">
    <property type="entry name" value="NAD(P)-bd_dom"/>
</dbReference>